<keyword evidence="2" id="KW-0808">Transferase</keyword>
<evidence type="ECO:0000313" key="2">
    <source>
        <dbReference type="EMBL" id="MDQ0316797.1"/>
    </source>
</evidence>
<dbReference type="PANTHER" id="PTHR10788">
    <property type="entry name" value="TREHALOSE-6-PHOSPHATE SYNTHASE"/>
    <property type="match status" value="1"/>
</dbReference>
<organism evidence="2 3">
    <name type="scientific">Amorphus orientalis</name>
    <dbReference type="NCBI Taxonomy" id="649198"/>
    <lineage>
        <taxon>Bacteria</taxon>
        <taxon>Pseudomonadati</taxon>
        <taxon>Pseudomonadota</taxon>
        <taxon>Alphaproteobacteria</taxon>
        <taxon>Hyphomicrobiales</taxon>
        <taxon>Amorphaceae</taxon>
        <taxon>Amorphus</taxon>
    </lineage>
</organism>
<dbReference type="SUPFAM" id="SSF53756">
    <property type="entry name" value="UDP-Glycosyltransferase/glycogen phosphorylase"/>
    <property type="match status" value="1"/>
</dbReference>
<dbReference type="EMBL" id="JAUSUL010000003">
    <property type="protein sequence ID" value="MDQ0316797.1"/>
    <property type="molecule type" value="Genomic_DNA"/>
</dbReference>
<dbReference type="CDD" id="cd03788">
    <property type="entry name" value="GT20_TPS"/>
    <property type="match status" value="1"/>
</dbReference>
<reference evidence="2" key="1">
    <citation type="submission" date="2023-07" db="EMBL/GenBank/DDBJ databases">
        <title>Genomic Encyclopedia of Type Strains, Phase IV (KMG-IV): sequencing the most valuable type-strain genomes for metagenomic binning, comparative biology and taxonomic classification.</title>
        <authorList>
            <person name="Goeker M."/>
        </authorList>
    </citation>
    <scope>NUCLEOTIDE SEQUENCE</scope>
    <source>
        <strain evidence="2">DSM 21202</strain>
    </source>
</reference>
<dbReference type="GO" id="GO:0005992">
    <property type="term" value="P:trehalose biosynthetic process"/>
    <property type="evidence" value="ECO:0007669"/>
    <property type="project" value="InterPro"/>
</dbReference>
<dbReference type="AlphaFoldDB" id="A0AAE4AU55"/>
<dbReference type="InterPro" id="IPR001830">
    <property type="entry name" value="Glyco_trans_20"/>
</dbReference>
<evidence type="ECO:0000313" key="3">
    <source>
        <dbReference type="Proteomes" id="UP001229244"/>
    </source>
</evidence>
<dbReference type="Proteomes" id="UP001229244">
    <property type="component" value="Unassembled WGS sequence"/>
</dbReference>
<comment type="caution">
    <text evidence="2">The sequence shown here is derived from an EMBL/GenBank/DDBJ whole genome shotgun (WGS) entry which is preliminary data.</text>
</comment>
<gene>
    <name evidence="2" type="ORF">J2S73_003273</name>
</gene>
<name>A0AAE4AU55_9HYPH</name>
<keyword evidence="3" id="KW-1185">Reference proteome</keyword>
<accession>A0AAE4AU55</accession>
<proteinExistence type="inferred from homology"/>
<dbReference type="PANTHER" id="PTHR10788:SF106">
    <property type="entry name" value="BCDNA.GH08860"/>
    <property type="match status" value="1"/>
</dbReference>
<comment type="similarity">
    <text evidence="1">Belongs to the glycosyltransferase 20 family.</text>
</comment>
<sequence>MGRLVVVSNRVGPLQDTGRAGGLAVALVDVLRERGGVWFGWSGKISEEGTFSPLREQSSGNVRVATIDLSETDYNEYYAGYANRCLWPTMHYRLDLTDFDRKFDEGYRRVNERFAARLKPLLEPDDIIWVHDYHFMLLGAQLRAMGVENPIGFFLHIPFPVPEVLTALPNHAGLVRSLLAYDLIGFQSTRDASALRRYLVEEAGADETSDGAMHVLGRKVHLDAFPIGIDAETFAGYAVSGEGQRNFRRLKTLLNGQIQMIGVDRIDYSKGLPERFRAVERLFEDYPENRGRVSFMQVAPPSRSEVRAYSDIQRTLEGLTGRINGKFSDIDWTPISFLTQSLPRRALAGIYRASLIGLVTPLRDGMNLVAKEYVAAQDPEDPGVLVLSRFAGAAEELREALIVNPYSIDAIAEALQTGIRMPQDERKERWERLYGRITKTTAASWSRTFIERLTDAAEHGR</sequence>
<dbReference type="GO" id="GO:0003825">
    <property type="term" value="F:alpha,alpha-trehalose-phosphate synthase (UDP-forming) activity"/>
    <property type="evidence" value="ECO:0007669"/>
    <property type="project" value="UniProtKB-EC"/>
</dbReference>
<dbReference type="RefSeq" id="WP_306886673.1">
    <property type="nucleotide sequence ID" value="NZ_JAUSUL010000003.1"/>
</dbReference>
<dbReference type="EC" id="2.4.1.15" evidence="2"/>
<evidence type="ECO:0000256" key="1">
    <source>
        <dbReference type="ARBA" id="ARBA00008799"/>
    </source>
</evidence>
<dbReference type="Pfam" id="PF00982">
    <property type="entry name" value="Glyco_transf_20"/>
    <property type="match status" value="1"/>
</dbReference>
<keyword evidence="2" id="KW-0328">Glycosyltransferase</keyword>
<dbReference type="Gene3D" id="3.40.50.2000">
    <property type="entry name" value="Glycogen Phosphorylase B"/>
    <property type="match status" value="2"/>
</dbReference>
<protein>
    <submittedName>
        <fullName evidence="2">Trehalose 6-phosphate synthase</fullName>
        <ecNumber evidence="2">2.4.1.15</ecNumber>
    </submittedName>
</protein>